<dbReference type="Proteomes" id="UP000286045">
    <property type="component" value="Unassembled WGS sequence"/>
</dbReference>
<proteinExistence type="predicted"/>
<organism evidence="1 2">
    <name type="scientific">Xylaria grammica</name>
    <dbReference type="NCBI Taxonomy" id="363999"/>
    <lineage>
        <taxon>Eukaryota</taxon>
        <taxon>Fungi</taxon>
        <taxon>Dikarya</taxon>
        <taxon>Ascomycota</taxon>
        <taxon>Pezizomycotina</taxon>
        <taxon>Sordariomycetes</taxon>
        <taxon>Xylariomycetidae</taxon>
        <taxon>Xylariales</taxon>
        <taxon>Xylariaceae</taxon>
        <taxon>Xylaria</taxon>
    </lineage>
</organism>
<accession>A0A439D2H1</accession>
<dbReference type="STRING" id="363999.A0A439D2H1"/>
<evidence type="ECO:0008006" key="3">
    <source>
        <dbReference type="Google" id="ProtNLM"/>
    </source>
</evidence>
<dbReference type="EMBL" id="RYZI01000200">
    <property type="protein sequence ID" value="RWA08441.1"/>
    <property type="molecule type" value="Genomic_DNA"/>
</dbReference>
<dbReference type="PANTHER" id="PTHR35179:SF2">
    <property type="entry name" value="START DOMAIN-CONTAINING PROTEIN"/>
    <property type="match status" value="1"/>
</dbReference>
<comment type="caution">
    <text evidence="1">The sequence shown here is derived from an EMBL/GenBank/DDBJ whole genome shotgun (WGS) entry which is preliminary data.</text>
</comment>
<name>A0A439D2H1_9PEZI</name>
<dbReference type="AlphaFoldDB" id="A0A439D2H1"/>
<evidence type="ECO:0000313" key="2">
    <source>
        <dbReference type="Proteomes" id="UP000286045"/>
    </source>
</evidence>
<sequence>MKARIAPVQIPREDLRGQTYPLIDIRRVVNLASYSWIEAWAPTIAIPGAPPRWSPPLHPPPLEKVSGLAFLAQNAAHHPQTPLEPLFRSLYVTNPKFDVRLAHVVTDSGNILNLLRFVFSGSSRDGIGSFSFRAEVIDNTVVFSQTEIKTINVIAPDRLRDYDYRLKKTYTQPQLKDSTDHYRIIGYNFAGLGFIVRHKVDSYVPQPTDATSEHKTSEAPCEARTFTLPESRMTIRKEGIILPVDSALKIKACTSSEPLDFDGVAAELWVSQTRNLVIAHHESGVVGELNVKNVKHDVETWEDENREALWHLGQLITDIRQAVAHCGGKALVEYEDGSKFISVLPTAEAPRLVPRDLYFKWSHLKYPDGTFNIF</sequence>
<keyword evidence="2" id="KW-1185">Reference proteome</keyword>
<dbReference type="PANTHER" id="PTHR35179">
    <property type="entry name" value="PROTEIN CBG02620"/>
    <property type="match status" value="1"/>
</dbReference>
<reference evidence="1 2" key="1">
    <citation type="submission" date="2018-12" db="EMBL/GenBank/DDBJ databases">
        <title>Draft genome sequence of Xylaria grammica IHI A82.</title>
        <authorList>
            <person name="Buettner E."/>
            <person name="Kellner H."/>
        </authorList>
    </citation>
    <scope>NUCLEOTIDE SEQUENCE [LARGE SCALE GENOMIC DNA]</scope>
    <source>
        <strain evidence="1 2">IHI A82</strain>
    </source>
</reference>
<evidence type="ECO:0000313" key="1">
    <source>
        <dbReference type="EMBL" id="RWA08441.1"/>
    </source>
</evidence>
<gene>
    <name evidence="1" type="ORF">EKO27_g6677</name>
</gene>
<protein>
    <recommendedName>
        <fullName evidence="3">Geranylgeranyl pyrophosphate synthetase</fullName>
    </recommendedName>
</protein>